<keyword evidence="2" id="KW-0238">DNA-binding</keyword>
<evidence type="ECO:0000313" key="3">
    <source>
        <dbReference type="Proteomes" id="UP000238157"/>
    </source>
</evidence>
<dbReference type="InterPro" id="IPR007421">
    <property type="entry name" value="Schlafen_AlbA_2_dom"/>
</dbReference>
<dbReference type="Proteomes" id="UP000238157">
    <property type="component" value="Unassembled WGS sequence"/>
</dbReference>
<accession>A0A2T0WUM6</accession>
<dbReference type="PANTHER" id="PTHR30595:SF6">
    <property type="entry name" value="SCHLAFEN ALBA-2 DOMAIN-CONTAINING PROTEIN"/>
    <property type="match status" value="1"/>
</dbReference>
<dbReference type="Pfam" id="PF04326">
    <property type="entry name" value="SLFN_AlbA_2"/>
    <property type="match status" value="1"/>
</dbReference>
<evidence type="ECO:0000313" key="2">
    <source>
        <dbReference type="EMBL" id="PRY90379.1"/>
    </source>
</evidence>
<dbReference type="EMBL" id="PVTR01000001">
    <property type="protein sequence ID" value="PRY90379.1"/>
    <property type="molecule type" value="Genomic_DNA"/>
</dbReference>
<evidence type="ECO:0000259" key="1">
    <source>
        <dbReference type="Pfam" id="PF04326"/>
    </source>
</evidence>
<organism evidence="2 3">
    <name type="scientific">Mongoliibacter ruber</name>
    <dbReference type="NCBI Taxonomy" id="1750599"/>
    <lineage>
        <taxon>Bacteria</taxon>
        <taxon>Pseudomonadati</taxon>
        <taxon>Bacteroidota</taxon>
        <taxon>Cytophagia</taxon>
        <taxon>Cytophagales</taxon>
        <taxon>Cyclobacteriaceae</taxon>
        <taxon>Mongoliibacter</taxon>
    </lineage>
</organism>
<keyword evidence="3" id="KW-1185">Reference proteome</keyword>
<name>A0A2T0WUM6_9BACT</name>
<feature type="domain" description="Schlafen AlbA-2" evidence="1">
    <location>
        <begin position="19"/>
        <end position="133"/>
    </location>
</feature>
<dbReference type="Gene3D" id="3.30.950.30">
    <property type="entry name" value="Schlafen, AAA domain"/>
    <property type="match status" value="1"/>
</dbReference>
<proteinExistence type="predicted"/>
<gene>
    <name evidence="2" type="ORF">CLW00_10138</name>
</gene>
<dbReference type="OrthoDB" id="9810282at2"/>
<dbReference type="PANTHER" id="PTHR30595">
    <property type="entry name" value="GLPR-RELATED TRANSCRIPTIONAL REPRESSOR"/>
    <property type="match status" value="1"/>
</dbReference>
<dbReference type="RefSeq" id="WP_106131641.1">
    <property type="nucleotide sequence ID" value="NZ_PVTR01000001.1"/>
</dbReference>
<dbReference type="InterPro" id="IPR038461">
    <property type="entry name" value="Schlafen_AlbA_2_dom_sf"/>
</dbReference>
<sequence>MLHPKKDEEFVVALLQREEGETLDFKQSITNIEKIAKTITAFANTAGGQIVIGISDNKQVLGIDEYEEMYMIDKAANELCQPPVTIEYELFTYQEFSDKDIDPEEKNILIVNIKKSSKLHYLKNNNGQLLLYRRVKDKTLPQN</sequence>
<dbReference type="GO" id="GO:0003677">
    <property type="term" value="F:DNA binding"/>
    <property type="evidence" value="ECO:0007669"/>
    <property type="project" value="UniProtKB-KW"/>
</dbReference>
<comment type="caution">
    <text evidence="2">The sequence shown here is derived from an EMBL/GenBank/DDBJ whole genome shotgun (WGS) entry which is preliminary data.</text>
</comment>
<dbReference type="AlphaFoldDB" id="A0A2T0WUM6"/>
<reference evidence="2 3" key="1">
    <citation type="submission" date="2018-03" db="EMBL/GenBank/DDBJ databases">
        <title>Genomic Encyclopedia of Archaeal and Bacterial Type Strains, Phase II (KMG-II): from individual species to whole genera.</title>
        <authorList>
            <person name="Goeker M."/>
        </authorList>
    </citation>
    <scope>NUCLEOTIDE SEQUENCE [LARGE SCALE GENOMIC DNA]</scope>
    <source>
        <strain evidence="2 3">DSM 27929</strain>
    </source>
</reference>
<protein>
    <submittedName>
        <fullName evidence="2">Putative DNA-binding protein</fullName>
    </submittedName>
</protein>